<organism evidence="3 4">
    <name type="scientific">Epicoccum nigrum</name>
    <name type="common">Soil fungus</name>
    <name type="synonym">Epicoccum purpurascens</name>
    <dbReference type="NCBI Taxonomy" id="105696"/>
    <lineage>
        <taxon>Eukaryota</taxon>
        <taxon>Fungi</taxon>
        <taxon>Dikarya</taxon>
        <taxon>Ascomycota</taxon>
        <taxon>Pezizomycotina</taxon>
        <taxon>Dothideomycetes</taxon>
        <taxon>Pleosporomycetidae</taxon>
        <taxon>Pleosporales</taxon>
        <taxon>Pleosporineae</taxon>
        <taxon>Didymellaceae</taxon>
        <taxon>Epicoccum</taxon>
    </lineage>
</organism>
<dbReference type="InParanoid" id="A0A1Y2M0N0"/>
<sequence>MNLELLISRAASHSLQRPDLQSLPSNLPISPRLSNSTKNSSRSNNGLSTDASAGIGIGIALIVCLATFGICFLFARHRTVRRKKIRSLSGHSFDEEHIP</sequence>
<keyword evidence="4" id="KW-1185">Reference proteome</keyword>
<evidence type="ECO:0000313" key="3">
    <source>
        <dbReference type="EMBL" id="OSS49007.1"/>
    </source>
</evidence>
<feature type="transmembrane region" description="Helical" evidence="2">
    <location>
        <begin position="51"/>
        <end position="75"/>
    </location>
</feature>
<feature type="compositionally biased region" description="Low complexity" evidence="1">
    <location>
        <begin position="34"/>
        <end position="47"/>
    </location>
</feature>
<gene>
    <name evidence="3" type="ORF">B5807_05572</name>
</gene>
<keyword evidence="2" id="KW-1133">Transmembrane helix</keyword>
<keyword evidence="2" id="KW-0812">Transmembrane</keyword>
<feature type="region of interest" description="Disordered" evidence="1">
    <location>
        <begin position="14"/>
        <end position="47"/>
    </location>
</feature>
<dbReference type="Proteomes" id="UP000193240">
    <property type="component" value="Unassembled WGS sequence"/>
</dbReference>
<evidence type="ECO:0000256" key="2">
    <source>
        <dbReference type="SAM" id="Phobius"/>
    </source>
</evidence>
<accession>A0A1Y2M0N0</accession>
<name>A0A1Y2M0N0_EPING</name>
<evidence type="ECO:0000256" key="1">
    <source>
        <dbReference type="SAM" id="MobiDB-lite"/>
    </source>
</evidence>
<protein>
    <submittedName>
        <fullName evidence="3">Uncharacterized protein</fullName>
    </submittedName>
</protein>
<proteinExistence type="predicted"/>
<keyword evidence="2" id="KW-0472">Membrane</keyword>
<reference evidence="3 4" key="1">
    <citation type="journal article" date="2017" name="Genome Announc.">
        <title>Genome sequence of the saprophytic ascomycete Epicoccum nigrum ICMP 19927 strain isolated from New Zealand.</title>
        <authorList>
            <person name="Fokin M."/>
            <person name="Fleetwood D."/>
            <person name="Weir B.S."/>
            <person name="Villas-Boas S.G."/>
        </authorList>
    </citation>
    <scope>NUCLEOTIDE SEQUENCE [LARGE SCALE GENOMIC DNA]</scope>
    <source>
        <strain evidence="3 4">ICMP 19927</strain>
    </source>
</reference>
<dbReference type="AlphaFoldDB" id="A0A1Y2M0N0"/>
<dbReference type="EMBL" id="KZ107844">
    <property type="protein sequence ID" value="OSS49007.1"/>
    <property type="molecule type" value="Genomic_DNA"/>
</dbReference>
<evidence type="ECO:0000313" key="4">
    <source>
        <dbReference type="Proteomes" id="UP000193240"/>
    </source>
</evidence>